<dbReference type="OrthoDB" id="3237043at2"/>
<dbReference type="PANTHER" id="PTHR43157">
    <property type="entry name" value="PHOSPHATIDYLINOSITOL-GLYCAN BIOSYNTHESIS CLASS F PROTEIN-RELATED"/>
    <property type="match status" value="1"/>
</dbReference>
<dbReference type="AlphaFoldDB" id="A0A3M8K7M6"/>
<dbReference type="EMBL" id="PTJO01000005">
    <property type="protein sequence ID" value="RNE48562.1"/>
    <property type="molecule type" value="Genomic_DNA"/>
</dbReference>
<dbReference type="Pfam" id="PF00106">
    <property type="entry name" value="adh_short"/>
    <property type="match status" value="1"/>
</dbReference>
<keyword evidence="3" id="KW-1185">Reference proteome</keyword>
<dbReference type="Proteomes" id="UP000266975">
    <property type="component" value="Unassembled WGS sequence"/>
</dbReference>
<evidence type="ECO:0000313" key="3">
    <source>
        <dbReference type="Proteomes" id="UP000266975"/>
    </source>
</evidence>
<comment type="caution">
    <text evidence="2">The sequence shown here is derived from an EMBL/GenBank/DDBJ whole genome shotgun (WGS) entry which is preliminary data.</text>
</comment>
<proteinExistence type="predicted"/>
<dbReference type="InterPro" id="IPR002347">
    <property type="entry name" value="SDR_fam"/>
</dbReference>
<gene>
    <name evidence="2" type="ORF">C5L39_08720</name>
</gene>
<dbReference type="PRINTS" id="PR00081">
    <property type="entry name" value="GDHRDH"/>
</dbReference>
<dbReference type="InterPro" id="IPR036291">
    <property type="entry name" value="NAD(P)-bd_dom_sf"/>
</dbReference>
<evidence type="ECO:0000313" key="2">
    <source>
        <dbReference type="EMBL" id="RNE48562.1"/>
    </source>
</evidence>
<dbReference type="SUPFAM" id="SSF51735">
    <property type="entry name" value="NAD(P)-binding Rossmann-fold domains"/>
    <property type="match status" value="1"/>
</dbReference>
<evidence type="ECO:0000256" key="1">
    <source>
        <dbReference type="ARBA" id="ARBA00023002"/>
    </source>
</evidence>
<name>A0A3M8K7M6_9CORY</name>
<dbReference type="PANTHER" id="PTHR43157:SF31">
    <property type="entry name" value="PHOSPHATIDYLINOSITOL-GLYCAN BIOSYNTHESIS CLASS F PROTEIN"/>
    <property type="match status" value="1"/>
</dbReference>
<dbReference type="Gene3D" id="3.40.50.720">
    <property type="entry name" value="NAD(P)-binding Rossmann-like Domain"/>
    <property type="match status" value="1"/>
</dbReference>
<protein>
    <submittedName>
        <fullName evidence="2">Oxidoreductase</fullName>
    </submittedName>
</protein>
<accession>A0A3M8K7M6</accession>
<organism evidence="2 3">
    <name type="scientific">Corynebacterium alimapuense</name>
    <dbReference type="NCBI Taxonomy" id="1576874"/>
    <lineage>
        <taxon>Bacteria</taxon>
        <taxon>Bacillati</taxon>
        <taxon>Actinomycetota</taxon>
        <taxon>Actinomycetes</taxon>
        <taxon>Mycobacteriales</taxon>
        <taxon>Corynebacteriaceae</taxon>
        <taxon>Corynebacterium</taxon>
    </lineage>
</organism>
<keyword evidence="1" id="KW-0560">Oxidoreductase</keyword>
<dbReference type="GO" id="GO:0016491">
    <property type="term" value="F:oxidoreductase activity"/>
    <property type="evidence" value="ECO:0007669"/>
    <property type="project" value="UniProtKB-KW"/>
</dbReference>
<reference evidence="2 3" key="1">
    <citation type="submission" date="2018-02" db="EMBL/GenBank/DDBJ databases">
        <title>Corynebacterium alimpuense sp. nov., a marine obligate actinomycete isolated from sediments of Valparaiso bay, Chile.</title>
        <authorList>
            <person name="Claverias F."/>
            <person name="Gonzales-Siles L."/>
            <person name="Salva-Serra F."/>
            <person name="Inganaes E."/>
            <person name="Molin K."/>
            <person name="Cumsille A."/>
            <person name="Undabarrena A."/>
            <person name="Couve E."/>
            <person name="Moore E.R.B."/>
            <person name="Gomila M."/>
            <person name="Camara B."/>
        </authorList>
    </citation>
    <scope>NUCLEOTIDE SEQUENCE [LARGE SCALE GENOMIC DNA]</scope>
    <source>
        <strain evidence="2 3">CCUG 69366</strain>
    </source>
</reference>
<sequence length="275" mass="29636">MSIIITGASDGIGAAAARQIHRELPDTHLVLVGRNPQKTRAVADEIGADHHVADFAHLDEVRDLAAELSTLEHIDTLANNAGGLFSGPTQTVDGFELTWQVNYLAPYLLTNLLMDQLLSAQASVVSTSSAASVLMSRFDADDLDSSNNYNATRAYGNAKLGNVLFTKALHERFHSAGLNAVAFHPGVIATNFAAETSSPMRFGYRTGLSKMLTPATAGGENLAYFTTGVPGIHWESGRYYNDKRRPGFQRRSAQKPALVDRVFDETANALGVSWS</sequence>